<feature type="chain" id="PRO_5042030354" evidence="1">
    <location>
        <begin position="27"/>
        <end position="1242"/>
    </location>
</feature>
<evidence type="ECO:0000256" key="1">
    <source>
        <dbReference type="SAM" id="SignalP"/>
    </source>
</evidence>
<evidence type="ECO:0000313" key="3">
    <source>
        <dbReference type="Proteomes" id="UP001198163"/>
    </source>
</evidence>
<keyword evidence="3" id="KW-1185">Reference proteome</keyword>
<feature type="signal peptide" evidence="1">
    <location>
        <begin position="1"/>
        <end position="26"/>
    </location>
</feature>
<dbReference type="AlphaFoldDB" id="A0AAE3JKV5"/>
<organism evidence="2 3">
    <name type="scientific">Teretinema zuelzerae</name>
    <dbReference type="NCBI Taxonomy" id="156"/>
    <lineage>
        <taxon>Bacteria</taxon>
        <taxon>Pseudomonadati</taxon>
        <taxon>Spirochaetota</taxon>
        <taxon>Spirochaetia</taxon>
        <taxon>Spirochaetales</taxon>
        <taxon>Treponemataceae</taxon>
        <taxon>Teretinema</taxon>
    </lineage>
</organism>
<dbReference type="RefSeq" id="WP_230757150.1">
    <property type="nucleotide sequence ID" value="NZ_JAINWA010000003.1"/>
</dbReference>
<sequence>MKNMKSFRYICAFAVCVFFVQTGAWGAIFTWDGSAADGLWNTAANWTLTDNTVADAGLDGIPNGVDSARIPLAQSITTGGALTVQGITFTAGATLTLGGNLTINGDNWDPDNALYLESTGITINLGGNDITAGKTHFGLDNQCGLTVNGAGNFTTNTVDTRQTANNSLLLYSDARFKITSGGYLDHTTGSMLFSGDSSSSIDLPTGFTAPAPTNVTIENLQILVAGVSFSITATPELTTGLTSVVNITGSFTDTQTFFFTATVTDAGVTTNESYTINGTAYTDSVAAKTALGTPAAGTPNTFSRNITIPATVDAGDGILIQFYMSASYLPIGSVQYVQAGKEWTNNGGTGDGFWATAVNWDPAGVPTGTDIVTIPSGGTPTIAAGTTATAKRATVQTGATLTFGNGSTLNADKINNNGTVILEGSATLPSTRTNGLNSTIEYAGAGTPIWGSTYENLTINASGTITATSALVVNEDLAVTAGTLTAQGNLSVSGALSISGAGSANFNAGAGAQATSANSVSFSTTGTVGLGNDSGDSFAATTGNLALGGAASFALAGTINAGGTITLGENASLAADTVFSKAAALTGSVNMTTGGNDLTLTGGFDCDGNTITLTGGGTLNNPVSIAVGTGTLNFADGTLAGAGSVSISTGTLKITGTAASLTVTDNSIINMQGAITTLTVSGGVPTVTGTGTGLTIGGNPGGAISTDGTVTITGTAFTDITNSGTLTISNAATLSGNLVVTAGSVSASSTLGVGGNVEIELGTTLNIGGVLTVTGNWTDNGATFTHNLNGVVFTPAALGTSTITGDTDFADLTCANQGGETLSIAGDIGVTGTLTLSGTGTADRLIITGAGSIDLTAPQTTGQYLLVDPDINIATSTYTAYSSRASGTPPAGWVLYASANGSPVTWTGAGINANWDNPDNWGALAVPGSVDEVVIPNIGPSTNYPVANVAVNAAEITVDANAEFTGNGQSINATGDFSNSGTVRLVGTESIAIGGTTTNVAGSTVEYNGTGSAVWPNDAYQNLTITAAGVVSLGTDAVTVAGTLLNEGEINVNGTGSINTSDAANGTFRYSGTDQPVPTLDGYNNLIIDCTGDATAGGDITVGGDLTLTTGTLVMGANGLTAANISGGSGITTSGVITATGTITTLNATTGATLNGGAGLTITNAIAGNPNLTLTGSITLNGAVGTISNPGTLTLNGSLTSGAITNTGTVAVGGQELTAASISGGLFRQPAVSSVPPELSQH</sequence>
<dbReference type="EMBL" id="JAINWA010000003">
    <property type="protein sequence ID" value="MCD1655630.1"/>
    <property type="molecule type" value="Genomic_DNA"/>
</dbReference>
<gene>
    <name evidence="2" type="ORF">K7J14_13100</name>
</gene>
<proteinExistence type="predicted"/>
<accession>A0AAE3JKV5</accession>
<protein>
    <submittedName>
        <fullName evidence="2">Uncharacterized protein</fullName>
    </submittedName>
</protein>
<name>A0AAE3JKV5_9SPIR</name>
<evidence type="ECO:0000313" key="2">
    <source>
        <dbReference type="EMBL" id="MCD1655630.1"/>
    </source>
</evidence>
<dbReference type="Proteomes" id="UP001198163">
    <property type="component" value="Unassembled WGS sequence"/>
</dbReference>
<reference evidence="2" key="1">
    <citation type="submission" date="2021-08" db="EMBL/GenBank/DDBJ databases">
        <title>Comparative analyses of Brucepasteria parasyntrophica and Teretinema zuelzerae.</title>
        <authorList>
            <person name="Song Y."/>
            <person name="Brune A."/>
        </authorList>
    </citation>
    <scope>NUCLEOTIDE SEQUENCE</scope>
    <source>
        <strain evidence="2">DSM 1903</strain>
    </source>
</reference>
<comment type="caution">
    <text evidence="2">The sequence shown here is derived from an EMBL/GenBank/DDBJ whole genome shotgun (WGS) entry which is preliminary data.</text>
</comment>
<keyword evidence="1" id="KW-0732">Signal</keyword>